<dbReference type="Proteomes" id="UP001437256">
    <property type="component" value="Unassembled WGS sequence"/>
</dbReference>
<evidence type="ECO:0000313" key="2">
    <source>
        <dbReference type="Proteomes" id="UP001437256"/>
    </source>
</evidence>
<evidence type="ECO:0000313" key="1">
    <source>
        <dbReference type="EMBL" id="KAL0060089.1"/>
    </source>
</evidence>
<keyword evidence="2" id="KW-1185">Reference proteome</keyword>
<proteinExistence type="predicted"/>
<dbReference type="EMBL" id="JBBXMP010000193">
    <property type="protein sequence ID" value="KAL0060089.1"/>
    <property type="molecule type" value="Genomic_DNA"/>
</dbReference>
<accession>A0ABR2ZGK6</accession>
<organism evidence="1 2">
    <name type="scientific">Marasmius tenuissimus</name>
    <dbReference type="NCBI Taxonomy" id="585030"/>
    <lineage>
        <taxon>Eukaryota</taxon>
        <taxon>Fungi</taxon>
        <taxon>Dikarya</taxon>
        <taxon>Basidiomycota</taxon>
        <taxon>Agaricomycotina</taxon>
        <taxon>Agaricomycetes</taxon>
        <taxon>Agaricomycetidae</taxon>
        <taxon>Agaricales</taxon>
        <taxon>Marasmiineae</taxon>
        <taxon>Marasmiaceae</taxon>
        <taxon>Marasmius</taxon>
    </lineage>
</organism>
<gene>
    <name evidence="1" type="ORF">AAF712_013133</name>
</gene>
<protein>
    <submittedName>
        <fullName evidence="1">Uncharacterized protein</fullName>
    </submittedName>
</protein>
<name>A0ABR2ZGK6_9AGAR</name>
<sequence length="128" mass="14082">MTSYGMPYFLEDKTGRLSGTEYVDIHDRLHYVYRCTARSTSHSTYMIFSASSPSEPLMALNFGPKNALGSVSFSSQACYPMNQYLAKVSTPSGRYERGSSSLGMARSIFGGGGRRRIKSGRAQILKAI</sequence>
<reference evidence="1 2" key="1">
    <citation type="submission" date="2024-05" db="EMBL/GenBank/DDBJ databases">
        <title>A draft genome resource for the thread blight pathogen Marasmius tenuissimus strain MS-2.</title>
        <authorList>
            <person name="Yulfo-Soto G.E."/>
            <person name="Baruah I.K."/>
            <person name="Amoako-Attah I."/>
            <person name="Bukari Y."/>
            <person name="Meinhardt L.W."/>
            <person name="Bailey B.A."/>
            <person name="Cohen S.P."/>
        </authorList>
    </citation>
    <scope>NUCLEOTIDE SEQUENCE [LARGE SCALE GENOMIC DNA]</scope>
    <source>
        <strain evidence="1 2">MS-2</strain>
    </source>
</reference>
<comment type="caution">
    <text evidence="1">The sequence shown here is derived from an EMBL/GenBank/DDBJ whole genome shotgun (WGS) entry which is preliminary data.</text>
</comment>